<evidence type="ECO:0000313" key="6">
    <source>
        <dbReference type="Proteomes" id="UP000237923"/>
    </source>
</evidence>
<dbReference type="RefSeq" id="WP_105299797.1">
    <property type="nucleotide sequence ID" value="NZ_OKQR01000003.1"/>
</dbReference>
<dbReference type="CDD" id="cd02440">
    <property type="entry name" value="AdoMet_MTases"/>
    <property type="match status" value="1"/>
</dbReference>
<reference evidence="4 7" key="2">
    <citation type="submission" date="2018-02" db="EMBL/GenBank/DDBJ databases">
        <authorList>
            <person name="Rodrigo-Torres L."/>
            <person name="Arahal R. D."/>
            <person name="Lucena T."/>
        </authorList>
    </citation>
    <scope>NUCLEOTIDE SEQUENCE [LARGE SCALE GENOMIC DNA]</scope>
    <source>
        <strain evidence="4 7">CECT 8486</strain>
    </source>
</reference>
<dbReference type="EMBL" id="OKQU01000003">
    <property type="protein sequence ID" value="SPE09586.1"/>
    <property type="molecule type" value="Genomic_DNA"/>
</dbReference>
<evidence type="ECO:0000313" key="4">
    <source>
        <dbReference type="EMBL" id="SPD94159.1"/>
    </source>
</evidence>
<proteinExistence type="predicted"/>
<evidence type="ECO:0000259" key="3">
    <source>
        <dbReference type="Pfam" id="PF13649"/>
    </source>
</evidence>
<dbReference type="PANTHER" id="PTHR43861">
    <property type="entry name" value="TRANS-ACONITATE 2-METHYLTRANSFERASE-RELATED"/>
    <property type="match status" value="1"/>
</dbReference>
<organism evidence="5 6">
    <name type="scientific">Leuconostoc suionicum</name>
    <dbReference type="NCBI Taxonomy" id="1511761"/>
    <lineage>
        <taxon>Bacteria</taxon>
        <taxon>Bacillati</taxon>
        <taxon>Bacillota</taxon>
        <taxon>Bacilli</taxon>
        <taxon>Lactobacillales</taxon>
        <taxon>Lactobacillaceae</taxon>
        <taxon>Leuconostoc</taxon>
    </lineage>
</organism>
<dbReference type="SUPFAM" id="SSF53335">
    <property type="entry name" value="S-adenosyl-L-methionine-dependent methyltransferases"/>
    <property type="match status" value="1"/>
</dbReference>
<dbReference type="Proteomes" id="UP000237923">
    <property type="component" value="Unassembled WGS sequence"/>
</dbReference>
<keyword evidence="1 5" id="KW-0489">Methyltransferase</keyword>
<reference evidence="5 6" key="1">
    <citation type="submission" date="2018-02" db="EMBL/GenBank/DDBJ databases">
        <authorList>
            <person name="Cohen D.B."/>
            <person name="Kent A.D."/>
        </authorList>
    </citation>
    <scope>NUCLEOTIDE SEQUENCE [LARGE SCALE GENOMIC DNA]</scope>
    <source>
        <strain evidence="5 6">CECT 9216</strain>
    </source>
</reference>
<dbReference type="InterPro" id="IPR041698">
    <property type="entry name" value="Methyltransf_25"/>
</dbReference>
<protein>
    <submittedName>
        <fullName evidence="5">Bifunctional 3-demethylubiquinone-9 3-methyltransferase/ 2-octaprenyl-6-hydroxy phenol methylase</fullName>
    </submittedName>
</protein>
<gene>
    <name evidence="4" type="ORF">LES8486_01609</name>
    <name evidence="5" type="ORF">LES9216_01756</name>
</gene>
<dbReference type="GO" id="GO:0008168">
    <property type="term" value="F:methyltransferase activity"/>
    <property type="evidence" value="ECO:0007669"/>
    <property type="project" value="UniProtKB-KW"/>
</dbReference>
<dbReference type="Pfam" id="PF13649">
    <property type="entry name" value="Methyltransf_25"/>
    <property type="match status" value="1"/>
</dbReference>
<dbReference type="InterPro" id="IPR029063">
    <property type="entry name" value="SAM-dependent_MTases_sf"/>
</dbReference>
<name>A0A2N9KFG8_9LACO</name>
<evidence type="ECO:0000256" key="2">
    <source>
        <dbReference type="ARBA" id="ARBA00022679"/>
    </source>
</evidence>
<sequence>MNNEINNNYSTFAEKYDQLFDSELYQEWVDFVTKSSKATSIMDLGGGAGRLAVLLAQLGYTVDVLDLSPEMLSLAQKHANDANVDLALLQADMRDFSDWKKEYPVIVSFADALNYLPNLSDFKLAIQQVYDHLAVGGQFLFDVITPYQVNVLYDNYYYNNDDDDENIFMWTSYPGEQENSVDHDLKFFVYDGAIDAFKIMREIHHEQTYDLKTYQETLKNAGFHDIEVFANFGQNDIVESTERWFFRAVK</sequence>
<dbReference type="GO" id="GO:0032259">
    <property type="term" value="P:methylation"/>
    <property type="evidence" value="ECO:0007669"/>
    <property type="project" value="UniProtKB-KW"/>
</dbReference>
<keyword evidence="7" id="KW-1185">Reference proteome</keyword>
<dbReference type="PANTHER" id="PTHR43861:SF1">
    <property type="entry name" value="TRANS-ACONITATE 2-METHYLTRANSFERASE"/>
    <property type="match status" value="1"/>
</dbReference>
<dbReference type="Gene3D" id="3.40.50.150">
    <property type="entry name" value="Vaccinia Virus protein VP39"/>
    <property type="match status" value="1"/>
</dbReference>
<keyword evidence="5" id="KW-0830">Ubiquinone</keyword>
<dbReference type="EMBL" id="OKQR01000003">
    <property type="protein sequence ID" value="SPD94159.1"/>
    <property type="molecule type" value="Genomic_DNA"/>
</dbReference>
<dbReference type="Proteomes" id="UP000239237">
    <property type="component" value="Unassembled WGS sequence"/>
</dbReference>
<keyword evidence="2 5" id="KW-0808">Transferase</keyword>
<evidence type="ECO:0000256" key="1">
    <source>
        <dbReference type="ARBA" id="ARBA00022603"/>
    </source>
</evidence>
<dbReference type="AlphaFoldDB" id="A0A2N9KFG8"/>
<accession>A0A2N9KFG8</accession>
<dbReference type="Gene3D" id="2.20.25.110">
    <property type="entry name" value="S-adenosyl-L-methionine-dependent methyltransferases"/>
    <property type="match status" value="1"/>
</dbReference>
<evidence type="ECO:0000313" key="7">
    <source>
        <dbReference type="Proteomes" id="UP000239237"/>
    </source>
</evidence>
<evidence type="ECO:0000313" key="5">
    <source>
        <dbReference type="EMBL" id="SPE09586.1"/>
    </source>
</evidence>
<feature type="domain" description="Methyltransferase" evidence="3">
    <location>
        <begin position="41"/>
        <end position="137"/>
    </location>
</feature>